<accession>A0A9D3VE33</accession>
<comment type="caution">
    <text evidence="1">The sequence shown here is derived from an EMBL/GenBank/DDBJ whole genome shotgun (WGS) entry which is preliminary data.</text>
</comment>
<reference evidence="1 2" key="1">
    <citation type="journal article" date="2021" name="Plant Biotechnol. J.">
        <title>Multi-omics assisted identification of the key and species-specific regulatory components of drought-tolerant mechanisms in Gossypium stocksii.</title>
        <authorList>
            <person name="Yu D."/>
            <person name="Ke L."/>
            <person name="Zhang D."/>
            <person name="Wu Y."/>
            <person name="Sun Y."/>
            <person name="Mei J."/>
            <person name="Sun J."/>
            <person name="Sun Y."/>
        </authorList>
    </citation>
    <scope>NUCLEOTIDE SEQUENCE [LARGE SCALE GENOMIC DNA]</scope>
    <source>
        <strain evidence="2">cv. E1</strain>
        <tissue evidence="1">Leaf</tissue>
    </source>
</reference>
<dbReference type="Proteomes" id="UP000828251">
    <property type="component" value="Unassembled WGS sequence"/>
</dbReference>
<sequence>MVGRIEIFKAKIVTRREADDGVASIVTGLLDDEFNESEELSDFNMFDNDDSETLNNVGMNEKDKVRVNLDGLNMNDIKVGELSDSDDFEILSSAHESDLEGKN</sequence>
<proteinExistence type="predicted"/>
<evidence type="ECO:0000313" key="2">
    <source>
        <dbReference type="Proteomes" id="UP000828251"/>
    </source>
</evidence>
<evidence type="ECO:0000313" key="1">
    <source>
        <dbReference type="EMBL" id="KAH1081076.1"/>
    </source>
</evidence>
<organism evidence="1 2">
    <name type="scientific">Gossypium stocksii</name>
    <dbReference type="NCBI Taxonomy" id="47602"/>
    <lineage>
        <taxon>Eukaryota</taxon>
        <taxon>Viridiplantae</taxon>
        <taxon>Streptophyta</taxon>
        <taxon>Embryophyta</taxon>
        <taxon>Tracheophyta</taxon>
        <taxon>Spermatophyta</taxon>
        <taxon>Magnoliopsida</taxon>
        <taxon>eudicotyledons</taxon>
        <taxon>Gunneridae</taxon>
        <taxon>Pentapetalae</taxon>
        <taxon>rosids</taxon>
        <taxon>malvids</taxon>
        <taxon>Malvales</taxon>
        <taxon>Malvaceae</taxon>
        <taxon>Malvoideae</taxon>
        <taxon>Gossypium</taxon>
    </lineage>
</organism>
<dbReference type="EMBL" id="JAIQCV010000007">
    <property type="protein sequence ID" value="KAH1081076.1"/>
    <property type="molecule type" value="Genomic_DNA"/>
</dbReference>
<gene>
    <name evidence="1" type="ORF">J1N35_020837</name>
</gene>
<protein>
    <submittedName>
        <fullName evidence="1">Uncharacterized protein</fullName>
    </submittedName>
</protein>
<name>A0A9D3VE33_9ROSI</name>
<keyword evidence="2" id="KW-1185">Reference proteome</keyword>
<dbReference type="AlphaFoldDB" id="A0A9D3VE33"/>